<evidence type="ECO:0000256" key="2">
    <source>
        <dbReference type="ARBA" id="ARBA00022475"/>
    </source>
</evidence>
<reference evidence="8" key="1">
    <citation type="submission" date="2018-05" db="EMBL/GenBank/DDBJ databases">
        <authorList>
            <person name="Lanie J.A."/>
            <person name="Ng W.-L."/>
            <person name="Kazmierczak K.M."/>
            <person name="Andrzejewski T.M."/>
            <person name="Davidsen T.M."/>
            <person name="Wayne K.J."/>
            <person name="Tettelin H."/>
            <person name="Glass J.I."/>
            <person name="Rusch D."/>
            <person name="Podicherti R."/>
            <person name="Tsui H.-C.T."/>
            <person name="Winkler M.E."/>
        </authorList>
    </citation>
    <scope>NUCLEOTIDE SEQUENCE</scope>
</reference>
<keyword evidence="3" id="KW-0808">Transferase</keyword>
<feature type="transmembrane region" description="Helical" evidence="7">
    <location>
        <begin position="197"/>
        <end position="218"/>
    </location>
</feature>
<dbReference type="GO" id="GO:0016780">
    <property type="term" value="F:phosphotransferase activity, for other substituted phosphate groups"/>
    <property type="evidence" value="ECO:0007669"/>
    <property type="project" value="InterPro"/>
</dbReference>
<dbReference type="InterPro" id="IPR000715">
    <property type="entry name" value="Glycosyl_transferase_4"/>
</dbReference>
<dbReference type="GO" id="GO:0044038">
    <property type="term" value="P:cell wall macromolecule biosynthetic process"/>
    <property type="evidence" value="ECO:0007669"/>
    <property type="project" value="TreeGrafter"/>
</dbReference>
<protein>
    <recommendedName>
        <fullName evidence="9">Glycosyl transferase</fullName>
    </recommendedName>
</protein>
<keyword evidence="2" id="KW-1003">Cell membrane</keyword>
<accession>A0A382X8J2</accession>
<evidence type="ECO:0000256" key="3">
    <source>
        <dbReference type="ARBA" id="ARBA00022679"/>
    </source>
</evidence>
<dbReference type="Pfam" id="PF00953">
    <property type="entry name" value="Glycos_transf_4"/>
    <property type="match status" value="1"/>
</dbReference>
<feature type="transmembrane region" description="Helical" evidence="7">
    <location>
        <begin position="121"/>
        <end position="140"/>
    </location>
</feature>
<feature type="transmembrane region" description="Helical" evidence="7">
    <location>
        <begin position="172"/>
        <end position="190"/>
    </location>
</feature>
<dbReference type="EMBL" id="UINC01165669">
    <property type="protein sequence ID" value="SVD67190.1"/>
    <property type="molecule type" value="Genomic_DNA"/>
</dbReference>
<dbReference type="GO" id="GO:0009103">
    <property type="term" value="P:lipopolysaccharide biosynthetic process"/>
    <property type="evidence" value="ECO:0007669"/>
    <property type="project" value="TreeGrafter"/>
</dbReference>
<dbReference type="PANTHER" id="PTHR22926:SF3">
    <property type="entry name" value="UNDECAPRENYL-PHOSPHATE ALPHA-N-ACETYLGLUCOSAMINYL 1-PHOSPHATE TRANSFERASE"/>
    <property type="match status" value="1"/>
</dbReference>
<feature type="transmembrane region" description="Helical" evidence="7">
    <location>
        <begin position="96"/>
        <end position="115"/>
    </location>
</feature>
<evidence type="ECO:0000256" key="1">
    <source>
        <dbReference type="ARBA" id="ARBA00004651"/>
    </source>
</evidence>
<evidence type="ECO:0000313" key="8">
    <source>
        <dbReference type="EMBL" id="SVD67190.1"/>
    </source>
</evidence>
<sequence length="229" mass="24327">VTWVPVFFGAAVLSWVLCHPVSALLRRWKCWDRPNYRSSHTEPTLRGGGMAAVLLVAGAVAAWVLPVDRLLGSAWLGGLVLLGYISWRDDRHGVPVTVRICIQTLVTVGVVLAITGRGAPVGLILFSVFALVAFMNFVNFMDGINGLVSGQFILLPLGAALIFGSAGDATPALIAVVMAGALAGFFPFNFPRARMFLGDVGSVPLGFSFGVLLLWMAVEAADPALYKTL</sequence>
<keyword evidence="6 7" id="KW-0472">Membrane</keyword>
<evidence type="ECO:0000256" key="6">
    <source>
        <dbReference type="ARBA" id="ARBA00023136"/>
    </source>
</evidence>
<feature type="transmembrane region" description="Helical" evidence="7">
    <location>
        <begin position="70"/>
        <end position="87"/>
    </location>
</feature>
<feature type="non-terminal residue" evidence="8">
    <location>
        <position position="229"/>
    </location>
</feature>
<dbReference type="GO" id="GO:0071555">
    <property type="term" value="P:cell wall organization"/>
    <property type="evidence" value="ECO:0007669"/>
    <property type="project" value="TreeGrafter"/>
</dbReference>
<dbReference type="PANTHER" id="PTHR22926">
    <property type="entry name" value="PHOSPHO-N-ACETYLMURAMOYL-PENTAPEPTIDE-TRANSFERASE"/>
    <property type="match status" value="1"/>
</dbReference>
<keyword evidence="5 7" id="KW-1133">Transmembrane helix</keyword>
<evidence type="ECO:0000256" key="4">
    <source>
        <dbReference type="ARBA" id="ARBA00022692"/>
    </source>
</evidence>
<dbReference type="GO" id="GO:0005886">
    <property type="term" value="C:plasma membrane"/>
    <property type="evidence" value="ECO:0007669"/>
    <property type="project" value="UniProtKB-SubCell"/>
</dbReference>
<feature type="non-terminal residue" evidence="8">
    <location>
        <position position="1"/>
    </location>
</feature>
<evidence type="ECO:0008006" key="9">
    <source>
        <dbReference type="Google" id="ProtNLM"/>
    </source>
</evidence>
<dbReference type="AlphaFoldDB" id="A0A382X8J2"/>
<evidence type="ECO:0000256" key="7">
    <source>
        <dbReference type="SAM" id="Phobius"/>
    </source>
</evidence>
<gene>
    <name evidence="8" type="ORF">METZ01_LOCUS420044</name>
</gene>
<feature type="transmembrane region" description="Helical" evidence="7">
    <location>
        <begin position="45"/>
        <end position="64"/>
    </location>
</feature>
<keyword evidence="4 7" id="KW-0812">Transmembrane</keyword>
<proteinExistence type="predicted"/>
<name>A0A382X8J2_9ZZZZ</name>
<feature type="transmembrane region" description="Helical" evidence="7">
    <location>
        <begin position="147"/>
        <end position="166"/>
    </location>
</feature>
<feature type="transmembrane region" description="Helical" evidence="7">
    <location>
        <begin position="6"/>
        <end position="25"/>
    </location>
</feature>
<comment type="subcellular location">
    <subcellularLocation>
        <location evidence="1">Cell membrane</location>
        <topology evidence="1">Multi-pass membrane protein</topology>
    </subcellularLocation>
</comment>
<evidence type="ECO:0000256" key="5">
    <source>
        <dbReference type="ARBA" id="ARBA00022989"/>
    </source>
</evidence>
<organism evidence="8">
    <name type="scientific">marine metagenome</name>
    <dbReference type="NCBI Taxonomy" id="408172"/>
    <lineage>
        <taxon>unclassified sequences</taxon>
        <taxon>metagenomes</taxon>
        <taxon>ecological metagenomes</taxon>
    </lineage>
</organism>